<dbReference type="Pfam" id="PF13843">
    <property type="entry name" value="DDE_Tnp_1_7"/>
    <property type="match status" value="2"/>
</dbReference>
<evidence type="ECO:0000256" key="2">
    <source>
        <dbReference type="SAM" id="SignalP"/>
    </source>
</evidence>
<feature type="region of interest" description="Disordered" evidence="1">
    <location>
        <begin position="25"/>
        <end position="66"/>
    </location>
</feature>
<feature type="compositionally biased region" description="Basic residues" evidence="1">
    <location>
        <begin position="309"/>
        <end position="323"/>
    </location>
</feature>
<evidence type="ECO:0000256" key="1">
    <source>
        <dbReference type="SAM" id="MobiDB-lite"/>
    </source>
</evidence>
<organism evidence="4 5">
    <name type="scientific">Dryococelus australis</name>
    <dbReference type="NCBI Taxonomy" id="614101"/>
    <lineage>
        <taxon>Eukaryota</taxon>
        <taxon>Metazoa</taxon>
        <taxon>Ecdysozoa</taxon>
        <taxon>Arthropoda</taxon>
        <taxon>Hexapoda</taxon>
        <taxon>Insecta</taxon>
        <taxon>Pterygota</taxon>
        <taxon>Neoptera</taxon>
        <taxon>Polyneoptera</taxon>
        <taxon>Phasmatodea</taxon>
        <taxon>Verophasmatodea</taxon>
        <taxon>Anareolatae</taxon>
        <taxon>Phasmatidae</taxon>
        <taxon>Eurycanthinae</taxon>
        <taxon>Dryococelus</taxon>
    </lineage>
</organism>
<keyword evidence="2" id="KW-0732">Signal</keyword>
<feature type="domain" description="PiggyBac transposable element-derived protein" evidence="3">
    <location>
        <begin position="73"/>
        <end position="138"/>
    </location>
</feature>
<dbReference type="PANTHER" id="PTHR46599">
    <property type="entry name" value="PIGGYBAC TRANSPOSABLE ELEMENT-DERIVED PROTEIN 4"/>
    <property type="match status" value="1"/>
</dbReference>
<dbReference type="InterPro" id="IPR029526">
    <property type="entry name" value="PGBD"/>
</dbReference>
<dbReference type="PANTHER" id="PTHR46599:SF3">
    <property type="entry name" value="PIGGYBAC TRANSPOSABLE ELEMENT-DERIVED PROTEIN 4"/>
    <property type="match status" value="1"/>
</dbReference>
<reference evidence="4 5" key="1">
    <citation type="submission" date="2023-02" db="EMBL/GenBank/DDBJ databases">
        <title>LHISI_Scaffold_Assembly.</title>
        <authorList>
            <person name="Stuart O.P."/>
            <person name="Cleave R."/>
            <person name="Magrath M.J.L."/>
            <person name="Mikheyev A.S."/>
        </authorList>
    </citation>
    <scope>NUCLEOTIDE SEQUENCE [LARGE SCALE GENOMIC DNA]</scope>
    <source>
        <strain evidence="4">Daus_M_001</strain>
        <tissue evidence="4">Leg muscle</tissue>
    </source>
</reference>
<keyword evidence="5" id="KW-1185">Reference proteome</keyword>
<proteinExistence type="predicted"/>
<feature type="compositionally biased region" description="Basic and acidic residues" evidence="1">
    <location>
        <begin position="31"/>
        <end position="45"/>
    </location>
</feature>
<feature type="signal peptide" evidence="2">
    <location>
        <begin position="1"/>
        <end position="26"/>
    </location>
</feature>
<feature type="domain" description="PiggyBac transposable element-derived protein" evidence="3">
    <location>
        <begin position="156"/>
        <end position="275"/>
    </location>
</feature>
<evidence type="ECO:0000259" key="3">
    <source>
        <dbReference type="Pfam" id="PF13843"/>
    </source>
</evidence>
<evidence type="ECO:0000313" key="4">
    <source>
        <dbReference type="EMBL" id="KAJ8869496.1"/>
    </source>
</evidence>
<dbReference type="EMBL" id="JARBHB010000013">
    <property type="protein sequence ID" value="KAJ8869496.1"/>
    <property type="molecule type" value="Genomic_DNA"/>
</dbReference>
<evidence type="ECO:0000313" key="5">
    <source>
        <dbReference type="Proteomes" id="UP001159363"/>
    </source>
</evidence>
<gene>
    <name evidence="4" type="ORF">PR048_028487</name>
</gene>
<dbReference type="Proteomes" id="UP001159363">
    <property type="component" value="Chromosome 12"/>
</dbReference>
<accession>A0ABQ9GAS3</accession>
<feature type="compositionally biased region" description="Basic and acidic residues" evidence="1">
    <location>
        <begin position="53"/>
        <end position="65"/>
    </location>
</feature>
<sequence length="340" mass="38451">MNAWVGIVPSVIVIAFSSFLSRKVSDEDDPDYRQEDSADPIREEMESSCLSSKEAENEQGLEKRPVGSLTASSLPAYKTDSDVQSIDESMTKFKGRSVLKQYIPLKPVKSGIKLWLRCDSVTGYTYDFNVYCGKETIHTDGTLGEVRLIDTLPNAAVGNVIKTRKMYHNLQKKLESGASFALQNTSGTLAVKWHDTKEVLVLSNCPSNTKTTVKRTQRNGTRIDVECSDSVAKFMRGVNIADQMMVTLYDHDRKSAIWWKKVIYRLLLISAVNVWIVFKEVRGENIQFLQFLVGLAEGMIAYEKERAQTRRKKPSGRPSKRFKTMLNVDDHHPVEGNTRK</sequence>
<feature type="region of interest" description="Disordered" evidence="1">
    <location>
        <begin position="306"/>
        <end position="340"/>
    </location>
</feature>
<protein>
    <recommendedName>
        <fullName evidence="3">PiggyBac transposable element-derived protein domain-containing protein</fullName>
    </recommendedName>
</protein>
<feature type="compositionally biased region" description="Basic and acidic residues" evidence="1">
    <location>
        <begin position="328"/>
        <end position="340"/>
    </location>
</feature>
<comment type="caution">
    <text evidence="4">The sequence shown here is derived from an EMBL/GenBank/DDBJ whole genome shotgun (WGS) entry which is preliminary data.</text>
</comment>
<feature type="chain" id="PRO_5046025792" description="PiggyBac transposable element-derived protein domain-containing protein" evidence="2">
    <location>
        <begin position="27"/>
        <end position="340"/>
    </location>
</feature>
<name>A0ABQ9GAS3_9NEOP</name>